<evidence type="ECO:0000313" key="4">
    <source>
        <dbReference type="EMBL" id="QKI88139.1"/>
    </source>
</evidence>
<feature type="domain" description="Flavodoxin-like fold" evidence="3">
    <location>
        <begin position="3"/>
        <end position="179"/>
    </location>
</feature>
<proteinExistence type="inferred from homology"/>
<dbReference type="AlphaFoldDB" id="A0A7D4SI43"/>
<dbReference type="Proteomes" id="UP000504724">
    <property type="component" value="Chromosome"/>
</dbReference>
<dbReference type="PANTHER" id="PTHR10204:SF34">
    <property type="entry name" value="NAD(P)H DEHYDROGENASE [QUINONE] 1 ISOFORM 1"/>
    <property type="match status" value="1"/>
</dbReference>
<dbReference type="InterPro" id="IPR051545">
    <property type="entry name" value="NAD(P)H_dehydrogenase_qn"/>
</dbReference>
<keyword evidence="5" id="KW-1185">Reference proteome</keyword>
<keyword evidence="2" id="KW-0560">Oxidoreductase</keyword>
<protein>
    <submittedName>
        <fullName evidence="4">NAD(P)H-dependent oxidoreductase</fullName>
    </submittedName>
</protein>
<sequence length="195" mass="22020">MSKKIAIIQGHPDPSESHLNFSLAEAYKAGAEAAGHEVKVITVAKLSFALLTSEEEFDKHPPVTDIQGAQDVIKWAEHIVIFYPLWLGTMPAILKGFWEQVLRPGYALSTGDRNQWPKKLLSGRSARIVVTMGMPAFVYRWFYRAHSLKNLERNILSFSGFAPIRSTLIGAVQNLSERQRKVWLDKVYRLGQKGQ</sequence>
<evidence type="ECO:0000256" key="2">
    <source>
        <dbReference type="ARBA" id="ARBA00023002"/>
    </source>
</evidence>
<dbReference type="InterPro" id="IPR003680">
    <property type="entry name" value="Flavodoxin_fold"/>
</dbReference>
<dbReference type="GO" id="GO:0003955">
    <property type="term" value="F:NAD(P)H dehydrogenase (quinone) activity"/>
    <property type="evidence" value="ECO:0007669"/>
    <property type="project" value="TreeGrafter"/>
</dbReference>
<dbReference type="RefSeq" id="WP_173283730.1">
    <property type="nucleotide sequence ID" value="NZ_CP054020.1"/>
</dbReference>
<dbReference type="Gene3D" id="3.40.50.360">
    <property type="match status" value="1"/>
</dbReference>
<accession>A0A7D4SI43</accession>
<dbReference type="Pfam" id="PF02525">
    <property type="entry name" value="Flavodoxin_2"/>
    <property type="match status" value="1"/>
</dbReference>
<name>A0A7D4SI43_9GAMM</name>
<gene>
    <name evidence="4" type="ORF">HQN79_00420</name>
</gene>
<evidence type="ECO:0000313" key="5">
    <source>
        <dbReference type="Proteomes" id="UP000504724"/>
    </source>
</evidence>
<dbReference type="KEGG" id="txa:HQN79_00420"/>
<organism evidence="4 5">
    <name type="scientific">Thiomicrorhabdus xiamenensis</name>
    <dbReference type="NCBI Taxonomy" id="2739063"/>
    <lineage>
        <taxon>Bacteria</taxon>
        <taxon>Pseudomonadati</taxon>
        <taxon>Pseudomonadota</taxon>
        <taxon>Gammaproteobacteria</taxon>
        <taxon>Thiotrichales</taxon>
        <taxon>Piscirickettsiaceae</taxon>
        <taxon>Thiomicrorhabdus</taxon>
    </lineage>
</organism>
<dbReference type="InterPro" id="IPR029039">
    <property type="entry name" value="Flavoprotein-like_sf"/>
</dbReference>
<evidence type="ECO:0000259" key="3">
    <source>
        <dbReference type="Pfam" id="PF02525"/>
    </source>
</evidence>
<evidence type="ECO:0000256" key="1">
    <source>
        <dbReference type="ARBA" id="ARBA00006252"/>
    </source>
</evidence>
<dbReference type="EMBL" id="CP054020">
    <property type="protein sequence ID" value="QKI88139.1"/>
    <property type="molecule type" value="Genomic_DNA"/>
</dbReference>
<reference evidence="4 5" key="1">
    <citation type="submission" date="2020-05" db="EMBL/GenBank/DDBJ databases">
        <title>Thiomicrorhabdus sediminis sp.nov. and Thiomicrorhabdus xiamenensis sp.nov., novel sulfur-oxidizing bacteria isolated from coastal sediment.</title>
        <authorList>
            <person name="Liu X."/>
        </authorList>
    </citation>
    <scope>NUCLEOTIDE SEQUENCE [LARGE SCALE GENOMIC DNA]</scope>
    <source>
        <strain evidence="4 5">G2</strain>
    </source>
</reference>
<dbReference type="GO" id="GO:0005829">
    <property type="term" value="C:cytosol"/>
    <property type="evidence" value="ECO:0007669"/>
    <property type="project" value="TreeGrafter"/>
</dbReference>
<dbReference type="PANTHER" id="PTHR10204">
    <property type="entry name" value="NAD P H OXIDOREDUCTASE-RELATED"/>
    <property type="match status" value="1"/>
</dbReference>
<comment type="similarity">
    <text evidence="1">Belongs to the NAD(P)H dehydrogenase (quinone) family.</text>
</comment>
<dbReference type="SUPFAM" id="SSF52218">
    <property type="entry name" value="Flavoproteins"/>
    <property type="match status" value="1"/>
</dbReference>